<proteinExistence type="predicted"/>
<reference evidence="2 3" key="1">
    <citation type="journal article" date="2022" name="G3 (Bethesda)">
        <title>Whole-genome sequence and methylome profiling of the almond [Prunus dulcis (Mill.) D.A. Webb] cultivar 'Nonpareil'.</title>
        <authorList>
            <person name="D'Amico-Willman K.M."/>
            <person name="Ouma W.Z."/>
            <person name="Meulia T."/>
            <person name="Sideli G.M."/>
            <person name="Gradziel T.M."/>
            <person name="Fresnedo-Ramirez J."/>
        </authorList>
    </citation>
    <scope>NUCLEOTIDE SEQUENCE [LARGE SCALE GENOMIC DNA]</scope>
    <source>
        <strain evidence="2">Clone GOH B32 T37-40</strain>
    </source>
</reference>
<dbReference type="InterPro" id="IPR052160">
    <property type="entry name" value="Gypsy_RT_Integrase-like"/>
</dbReference>
<feature type="domain" description="Integrase zinc-binding" evidence="1">
    <location>
        <begin position="16"/>
        <end position="66"/>
    </location>
</feature>
<dbReference type="Gene3D" id="3.30.420.10">
    <property type="entry name" value="Ribonuclease H-like superfamily/Ribonuclease H"/>
    <property type="match status" value="1"/>
</dbReference>
<evidence type="ECO:0000313" key="3">
    <source>
        <dbReference type="Proteomes" id="UP001054821"/>
    </source>
</evidence>
<evidence type="ECO:0000259" key="1">
    <source>
        <dbReference type="Pfam" id="PF17921"/>
    </source>
</evidence>
<dbReference type="InterPro" id="IPR041588">
    <property type="entry name" value="Integrase_H2C2"/>
</dbReference>
<evidence type="ECO:0000313" key="2">
    <source>
        <dbReference type="EMBL" id="KAI5323143.1"/>
    </source>
</evidence>
<organism evidence="2 3">
    <name type="scientific">Prunus dulcis</name>
    <name type="common">Almond</name>
    <name type="synonym">Amygdalus dulcis</name>
    <dbReference type="NCBI Taxonomy" id="3755"/>
    <lineage>
        <taxon>Eukaryota</taxon>
        <taxon>Viridiplantae</taxon>
        <taxon>Streptophyta</taxon>
        <taxon>Embryophyta</taxon>
        <taxon>Tracheophyta</taxon>
        <taxon>Spermatophyta</taxon>
        <taxon>Magnoliopsida</taxon>
        <taxon>eudicotyledons</taxon>
        <taxon>Gunneridae</taxon>
        <taxon>Pentapetalae</taxon>
        <taxon>rosids</taxon>
        <taxon>fabids</taxon>
        <taxon>Rosales</taxon>
        <taxon>Rosaceae</taxon>
        <taxon>Amygdaloideae</taxon>
        <taxon>Amygdaleae</taxon>
        <taxon>Prunus</taxon>
    </lineage>
</organism>
<keyword evidence="3" id="KW-1185">Reference proteome</keyword>
<dbReference type="EMBL" id="JAJFAZ020000006">
    <property type="protein sequence ID" value="KAI5323143.1"/>
    <property type="molecule type" value="Genomic_DNA"/>
</dbReference>
<sequence length="134" mass="15543">MLVRGLYYGKYLRAFEVVCKIHSSECGNHDGGRSLTQKALSIDYFWLTMRHDSTEHVKRCDRDQYYKPVSSLPAEMYHPQNSPLPFMQWTIDLIGHLLLTPAKKDMIIATDCFAKWIEVEALSSTKEANVKRFI</sequence>
<dbReference type="InterPro" id="IPR036397">
    <property type="entry name" value="RNaseH_sf"/>
</dbReference>
<dbReference type="Pfam" id="PF17921">
    <property type="entry name" value="Integrase_H2C2"/>
    <property type="match status" value="1"/>
</dbReference>
<comment type="caution">
    <text evidence="2">The sequence shown here is derived from an EMBL/GenBank/DDBJ whole genome shotgun (WGS) entry which is preliminary data.</text>
</comment>
<gene>
    <name evidence="2" type="ORF">L3X38_032215</name>
</gene>
<dbReference type="PANTHER" id="PTHR47266">
    <property type="entry name" value="ENDONUCLEASE-RELATED"/>
    <property type="match status" value="1"/>
</dbReference>
<protein>
    <recommendedName>
        <fullName evidence="1">Integrase zinc-binding domain-containing protein</fullName>
    </recommendedName>
</protein>
<name>A0AAD4VEQ1_PRUDU</name>
<accession>A0AAD4VEQ1</accession>
<dbReference type="GO" id="GO:0003676">
    <property type="term" value="F:nucleic acid binding"/>
    <property type="evidence" value="ECO:0007669"/>
    <property type="project" value="InterPro"/>
</dbReference>
<dbReference type="Proteomes" id="UP001054821">
    <property type="component" value="Chromosome 6"/>
</dbReference>
<dbReference type="AlphaFoldDB" id="A0AAD4VEQ1"/>